<dbReference type="EMBL" id="AP028914">
    <property type="protein sequence ID" value="BES95148.1"/>
    <property type="molecule type" value="Genomic_DNA"/>
</dbReference>
<dbReference type="Proteomes" id="UP001307889">
    <property type="component" value="Chromosome 6"/>
</dbReference>
<protein>
    <submittedName>
        <fullName evidence="2">Uncharacterized protein</fullName>
    </submittedName>
</protein>
<evidence type="ECO:0000256" key="1">
    <source>
        <dbReference type="SAM" id="SignalP"/>
    </source>
</evidence>
<feature type="signal peptide" evidence="1">
    <location>
        <begin position="1"/>
        <end position="17"/>
    </location>
</feature>
<name>A0ABN7ASW6_9HEMI</name>
<reference evidence="2 3" key="1">
    <citation type="submission" date="2023-09" db="EMBL/GenBank/DDBJ databases">
        <title>Nesidiocoris tenuis whole genome shotgun sequence.</title>
        <authorList>
            <person name="Shibata T."/>
            <person name="Shimoda M."/>
            <person name="Kobayashi T."/>
            <person name="Uehara T."/>
        </authorList>
    </citation>
    <scope>NUCLEOTIDE SEQUENCE [LARGE SCALE GENOMIC DNA]</scope>
    <source>
        <strain evidence="2 3">Japan</strain>
    </source>
</reference>
<evidence type="ECO:0000313" key="3">
    <source>
        <dbReference type="Proteomes" id="UP001307889"/>
    </source>
</evidence>
<accession>A0ABN7ASW6</accession>
<feature type="chain" id="PRO_5047318333" evidence="1">
    <location>
        <begin position="18"/>
        <end position="283"/>
    </location>
</feature>
<evidence type="ECO:0000313" key="2">
    <source>
        <dbReference type="EMBL" id="BES95148.1"/>
    </source>
</evidence>
<gene>
    <name evidence="2" type="ORF">NTJ_07957</name>
</gene>
<organism evidence="2 3">
    <name type="scientific">Nesidiocoris tenuis</name>
    <dbReference type="NCBI Taxonomy" id="355587"/>
    <lineage>
        <taxon>Eukaryota</taxon>
        <taxon>Metazoa</taxon>
        <taxon>Ecdysozoa</taxon>
        <taxon>Arthropoda</taxon>
        <taxon>Hexapoda</taxon>
        <taxon>Insecta</taxon>
        <taxon>Pterygota</taxon>
        <taxon>Neoptera</taxon>
        <taxon>Paraneoptera</taxon>
        <taxon>Hemiptera</taxon>
        <taxon>Heteroptera</taxon>
        <taxon>Panheteroptera</taxon>
        <taxon>Cimicomorpha</taxon>
        <taxon>Miridae</taxon>
        <taxon>Dicyphina</taxon>
        <taxon>Nesidiocoris</taxon>
    </lineage>
</organism>
<sequence length="283" mass="31321">MKQALILGWLCLHYSSGLLIKDWGTESQNKRLGRAVTDLFESALQLMNLGNPTSAMPMMGFIKNISVSDPVNQSKKANLELRILRSFLAEPQINNTHLSDKGSLRRIIMTRTEKMLHDKGTATHGSRGHQHEIVVCDSCIQLQFTGLHVGFHVESKGPSVPVYYYGSAVFPGSISYVIGFQLGVMIEEAPNNQLECQFDYKPSPLELTSHPQAGTVKGQNTVILADELEAAITNHLNTTVLENLNTRLDNALRYVATEKDLCTNFLTSGLFTSKTIGTRQSKN</sequence>
<proteinExistence type="predicted"/>
<keyword evidence="3" id="KW-1185">Reference proteome</keyword>
<keyword evidence="1" id="KW-0732">Signal</keyword>